<dbReference type="Proteomes" id="UP000468413">
    <property type="component" value="Unassembled WGS sequence"/>
</dbReference>
<dbReference type="AlphaFoldDB" id="A0A6I1GGM0"/>
<name>A0A6I1GGM0_9BIFI</name>
<comment type="caution">
    <text evidence="1">The sequence shown here is derived from an EMBL/GenBank/DDBJ whole genome shotgun (WGS) entry which is preliminary data.</text>
</comment>
<reference evidence="1 2" key="1">
    <citation type="submission" date="2019-09" db="EMBL/GenBank/DDBJ databases">
        <title>Characterization of the phylogenetic diversity of two novel species belonging to the genus Bifidobacterium: Bifidobacterium cebidarum sp. nov. and Bifidobacterium leontopitheci sp. nov.</title>
        <authorList>
            <person name="Lugli G.A."/>
            <person name="Duranti S."/>
            <person name="Milani C."/>
            <person name="Turroni F."/>
            <person name="Ventura M."/>
        </authorList>
    </citation>
    <scope>NUCLEOTIDE SEQUENCE [LARGE SCALE GENOMIC DNA]</scope>
    <source>
        <strain evidence="1 2">LMG 31469</strain>
    </source>
</reference>
<dbReference type="EMBL" id="WBVS01000002">
    <property type="protein sequence ID" value="KAB7788816.1"/>
    <property type="molecule type" value="Genomic_DNA"/>
</dbReference>
<proteinExistence type="predicted"/>
<keyword evidence="2" id="KW-1185">Reference proteome</keyword>
<organism evidence="1 2">
    <name type="scientific">Bifidobacterium cebidarum</name>
    <dbReference type="NCBI Taxonomy" id="2650773"/>
    <lineage>
        <taxon>Bacteria</taxon>
        <taxon>Bacillati</taxon>
        <taxon>Actinomycetota</taxon>
        <taxon>Actinomycetes</taxon>
        <taxon>Bifidobacteriales</taxon>
        <taxon>Bifidobacteriaceae</taxon>
        <taxon>Bifidobacterium</taxon>
    </lineage>
</organism>
<gene>
    <name evidence="1" type="ORF">F7D08_0550</name>
</gene>
<dbReference type="RefSeq" id="WP_152209185.1">
    <property type="nucleotide sequence ID" value="NZ_WBVS01000002.1"/>
</dbReference>
<protein>
    <submittedName>
        <fullName evidence="1">Uncharacterized protein</fullName>
    </submittedName>
</protein>
<evidence type="ECO:0000313" key="2">
    <source>
        <dbReference type="Proteomes" id="UP000468413"/>
    </source>
</evidence>
<sequence>MAGYIFAMGEVQSVFDCIRKGIYSTYMSPKWNSTKYATFSDYMAMKPGDNVYFFAKRMVYGIGEIADFAENTTVINNFPSLLSNTIDADQTLLPSTLISKGNKVRQWIIRFIPSPYFYEKGIDMDALLQSDPDAFRSLRVFSRKSFIKFDDRENQAFRAALFRINTNAGSNGKPKIIESNPGTGLEQITNKLTNYKESFASRRTTVAPLLASRRLSNGSSKVEMLVEAGLLEQLTRSNPSAEKIFGHWDYLSHQVAASPLKPIQYMDFIDVFGYKWIPDIPDRVISQYLIVEIKSGTSSGLKNGGDVNQVMKYVDWVCDNYANGDYSQIKAFLVAHDFEKNSSQDSPQSIIRNYTISHRPARTEQWNDLTLVTYNVEKDGSLTFQKA</sequence>
<evidence type="ECO:0000313" key="1">
    <source>
        <dbReference type="EMBL" id="KAB7788816.1"/>
    </source>
</evidence>
<accession>A0A6I1GGM0</accession>